<dbReference type="AlphaFoldDB" id="A0A0S4NCR9"/>
<organism evidence="3 4">
    <name type="scientific">Candidatus Thermokryptus mobilis</name>
    <dbReference type="NCBI Taxonomy" id="1643428"/>
    <lineage>
        <taxon>Bacteria</taxon>
        <taxon>Pseudomonadati</taxon>
        <taxon>Candidatus Kryptoniota</taxon>
        <taxon>Candidatus Thermokryptus</taxon>
    </lineage>
</organism>
<dbReference type="EMBL" id="FAOO01000026">
    <property type="protein sequence ID" value="CUU08916.1"/>
    <property type="molecule type" value="Genomic_DNA"/>
</dbReference>
<sequence>MVHLTLIATFLRQRGGIERENEMLLNKLINDDEIEKITLISPVGFDQIKDEYLKNKKVEFLVKLNFRKIPTVIEIVNNSDICLITNVRPTAIPVHLFKSKRVKTVQVVHDIIPWLYPRFFPFISGLTYRTFKLLIKNKPDLYIVHSEHTKSDLVRYWGIDPKKIVKVCYGSFVKPVLPRENFGSKKILFVSTIEPRKGIDKLLDAFLIVKKEIPKAQLIIVGKVGWKAKHIFEKIHKFVDLKIGVDYLGYISDEDLMKLYSEVDVLVYPSVYEGFGVPPLEAMACGCPVAVSNVSSIPEVVGDAGVYFNPLDVNDIAGTLIRILKDDELKIEMSKRGIERAKMFNWDKCLDEFISVLKSLIKN</sequence>
<accession>A0A0S4NCR9</accession>
<dbReference type="GO" id="GO:0016757">
    <property type="term" value="F:glycosyltransferase activity"/>
    <property type="evidence" value="ECO:0007669"/>
    <property type="project" value="InterPro"/>
</dbReference>
<gene>
    <name evidence="3" type="ORF">JGI1_02209</name>
</gene>
<evidence type="ECO:0000313" key="4">
    <source>
        <dbReference type="Proteomes" id="UP000320623"/>
    </source>
</evidence>
<name>A0A0S4NCR9_9BACT</name>
<reference evidence="4" key="1">
    <citation type="submission" date="2015-11" db="EMBL/GenBank/DDBJ databases">
        <authorList>
            <person name="Varghese N."/>
        </authorList>
    </citation>
    <scope>NUCLEOTIDE SEQUENCE [LARGE SCALE GENOMIC DNA]</scope>
</reference>
<keyword evidence="4" id="KW-1185">Reference proteome</keyword>
<dbReference type="Gene3D" id="3.40.50.2000">
    <property type="entry name" value="Glycogen Phosphorylase B"/>
    <property type="match status" value="2"/>
</dbReference>
<evidence type="ECO:0000259" key="2">
    <source>
        <dbReference type="Pfam" id="PF00534"/>
    </source>
</evidence>
<dbReference type="STRING" id="1643428.GCA_001442855_02161"/>
<dbReference type="CDD" id="cd03809">
    <property type="entry name" value="GT4_MtfB-like"/>
    <property type="match status" value="1"/>
</dbReference>
<evidence type="ECO:0000313" key="3">
    <source>
        <dbReference type="EMBL" id="CUU08916.1"/>
    </source>
</evidence>
<keyword evidence="1 3" id="KW-0808">Transferase</keyword>
<dbReference type="SUPFAM" id="SSF53756">
    <property type="entry name" value="UDP-Glycosyltransferase/glycogen phosphorylase"/>
    <property type="match status" value="1"/>
</dbReference>
<dbReference type="FunFam" id="3.40.50.2000:FF:000119">
    <property type="entry name" value="Glycosyl transferase group 1"/>
    <property type="match status" value="1"/>
</dbReference>
<feature type="domain" description="Glycosyl transferase family 1" evidence="2">
    <location>
        <begin position="183"/>
        <end position="339"/>
    </location>
</feature>
<dbReference type="PANTHER" id="PTHR46401">
    <property type="entry name" value="GLYCOSYLTRANSFERASE WBBK-RELATED"/>
    <property type="match status" value="1"/>
</dbReference>
<dbReference type="InterPro" id="IPR001296">
    <property type="entry name" value="Glyco_trans_1"/>
</dbReference>
<evidence type="ECO:0000256" key="1">
    <source>
        <dbReference type="ARBA" id="ARBA00022679"/>
    </source>
</evidence>
<dbReference type="Pfam" id="PF00534">
    <property type="entry name" value="Glycos_transf_1"/>
    <property type="match status" value="1"/>
</dbReference>
<dbReference type="PANTHER" id="PTHR46401:SF2">
    <property type="entry name" value="GLYCOSYLTRANSFERASE WBBK-RELATED"/>
    <property type="match status" value="1"/>
</dbReference>
<protein>
    <submittedName>
        <fullName evidence="3">Glycosyltransferase involved in cell wall bisynthesis</fullName>
    </submittedName>
</protein>
<proteinExistence type="predicted"/>
<dbReference type="OrthoDB" id="8049568at2"/>
<dbReference type="Proteomes" id="UP000320623">
    <property type="component" value="Unassembled WGS sequence"/>
</dbReference>